<dbReference type="Pfam" id="PF17820">
    <property type="entry name" value="PDZ_6"/>
    <property type="match status" value="1"/>
</dbReference>
<dbReference type="AlphaFoldDB" id="A0A2T3LF92"/>
<keyword evidence="1" id="KW-0472">Membrane</keyword>
<evidence type="ECO:0000313" key="3">
    <source>
        <dbReference type="EMBL" id="PSV50051.1"/>
    </source>
</evidence>
<dbReference type="Gene3D" id="2.30.42.10">
    <property type="match status" value="1"/>
</dbReference>
<comment type="caution">
    <text evidence="3">The sequence shown here is derived from an EMBL/GenBank/DDBJ whole genome shotgun (WGS) entry which is preliminary data.</text>
</comment>
<organism evidence="3 4">
    <name type="scientific">Photobacterium indicum</name>
    <dbReference type="NCBI Taxonomy" id="81447"/>
    <lineage>
        <taxon>Bacteria</taxon>
        <taxon>Pseudomonadati</taxon>
        <taxon>Pseudomonadota</taxon>
        <taxon>Gammaproteobacteria</taxon>
        <taxon>Vibrionales</taxon>
        <taxon>Vibrionaceae</taxon>
        <taxon>Photobacterium</taxon>
    </lineage>
</organism>
<gene>
    <name evidence="3" type="ORF">C9J47_05740</name>
</gene>
<feature type="domain" description="PDZ" evidence="2">
    <location>
        <begin position="9"/>
        <end position="61"/>
    </location>
</feature>
<accession>A0A2T3LF92</accession>
<keyword evidence="1" id="KW-1133">Transmembrane helix</keyword>
<dbReference type="InterPro" id="IPR041489">
    <property type="entry name" value="PDZ_6"/>
</dbReference>
<dbReference type="RefSeq" id="WP_107252635.1">
    <property type="nucleotide sequence ID" value="NZ_PYOC01000001.1"/>
</dbReference>
<evidence type="ECO:0000259" key="2">
    <source>
        <dbReference type="Pfam" id="PF17820"/>
    </source>
</evidence>
<dbReference type="Proteomes" id="UP000241803">
    <property type="component" value="Unassembled WGS sequence"/>
</dbReference>
<dbReference type="EMBL" id="PYOC01000001">
    <property type="protein sequence ID" value="PSV50051.1"/>
    <property type="molecule type" value="Genomic_DNA"/>
</dbReference>
<sequence length="146" mass="16063">MSKLKVVFVEDGGQASQLGIIVGDIVISYNGEVVNSKEVLLSLMELVKSHPQDIVPILVQRGGSFLSFDASSKSLGVKLEEVLEEAQEEKITFKANNNKMTIVDIQMPFWSMVVFMVKAAIAFIPAFFILSVIGTLIFTFMFAAIQ</sequence>
<proteinExistence type="predicted"/>
<name>A0A2T3LF92_9GAMM</name>
<protein>
    <recommendedName>
        <fullName evidence="2">PDZ domain-containing protein</fullName>
    </recommendedName>
</protein>
<dbReference type="SUPFAM" id="SSF50156">
    <property type="entry name" value="PDZ domain-like"/>
    <property type="match status" value="1"/>
</dbReference>
<reference evidence="3 4" key="1">
    <citation type="submission" date="2018-03" db="EMBL/GenBank/DDBJ databases">
        <title>Whole genome sequencing of Histamine producing bacteria.</title>
        <authorList>
            <person name="Butler K."/>
        </authorList>
    </citation>
    <scope>NUCLEOTIDE SEQUENCE [LARGE SCALE GENOMIC DNA]</scope>
    <source>
        <strain evidence="3 4">ATCC 19614</strain>
    </source>
</reference>
<keyword evidence="1" id="KW-0812">Transmembrane</keyword>
<feature type="transmembrane region" description="Helical" evidence="1">
    <location>
        <begin position="119"/>
        <end position="145"/>
    </location>
</feature>
<evidence type="ECO:0000256" key="1">
    <source>
        <dbReference type="SAM" id="Phobius"/>
    </source>
</evidence>
<evidence type="ECO:0000313" key="4">
    <source>
        <dbReference type="Proteomes" id="UP000241803"/>
    </source>
</evidence>
<keyword evidence="4" id="KW-1185">Reference proteome</keyword>
<dbReference type="InterPro" id="IPR036034">
    <property type="entry name" value="PDZ_sf"/>
</dbReference>